<evidence type="ECO:0000313" key="3">
    <source>
        <dbReference type="Proteomes" id="UP001071777"/>
    </source>
</evidence>
<gene>
    <name evidence="2" type="ORF">OJ252_318</name>
</gene>
<dbReference type="Gene3D" id="3.40.50.150">
    <property type="entry name" value="Vaccinia Virus protein VP39"/>
    <property type="match status" value="1"/>
</dbReference>
<dbReference type="SUPFAM" id="SSF53335">
    <property type="entry name" value="S-adenosyl-L-methionine-dependent methyltransferases"/>
    <property type="match status" value="1"/>
</dbReference>
<proteinExistence type="predicted"/>
<feature type="compositionally biased region" description="Polar residues" evidence="1">
    <location>
        <begin position="14"/>
        <end position="24"/>
    </location>
</feature>
<feature type="region of interest" description="Disordered" evidence="1">
    <location>
        <begin position="365"/>
        <end position="395"/>
    </location>
</feature>
<reference evidence="2" key="1">
    <citation type="submission" date="2022-10" db="EMBL/GenBank/DDBJ databases">
        <title>Adaptive evolution leads to modifications in subtelomeric GC content in a zoonotic Cryptosporidium species.</title>
        <authorList>
            <person name="Li J."/>
            <person name="Feng Y."/>
            <person name="Xiao L."/>
        </authorList>
    </citation>
    <scope>NUCLEOTIDE SEQUENCE</scope>
    <source>
        <strain evidence="2">25894</strain>
    </source>
</reference>
<feature type="region of interest" description="Disordered" evidence="1">
    <location>
        <begin position="1"/>
        <end position="24"/>
    </location>
</feature>
<comment type="caution">
    <text evidence="2">The sequence shown here is derived from an EMBL/GenBank/DDBJ whole genome shotgun (WGS) entry which is preliminary data.</text>
</comment>
<protein>
    <recommendedName>
        <fullName evidence="4">DOT1 domain-containing protein</fullName>
    </recommendedName>
</protein>
<evidence type="ECO:0008006" key="4">
    <source>
        <dbReference type="Google" id="ProtNLM"/>
    </source>
</evidence>
<dbReference type="EMBL" id="JAPCXB010000011">
    <property type="protein sequence ID" value="KAJ1615237.1"/>
    <property type="molecule type" value="Genomic_DNA"/>
</dbReference>
<accession>A0ABQ8PDE9</accession>
<feature type="compositionally biased region" description="Polar residues" evidence="1">
    <location>
        <begin position="384"/>
        <end position="395"/>
    </location>
</feature>
<organism evidence="2 3">
    <name type="scientific">Cryptosporidium canis</name>
    <dbReference type="NCBI Taxonomy" id="195482"/>
    <lineage>
        <taxon>Eukaryota</taxon>
        <taxon>Sar</taxon>
        <taxon>Alveolata</taxon>
        <taxon>Apicomplexa</taxon>
        <taxon>Conoidasida</taxon>
        <taxon>Coccidia</taxon>
        <taxon>Eucoccidiorida</taxon>
        <taxon>Eimeriorina</taxon>
        <taxon>Cryptosporidiidae</taxon>
        <taxon>Cryptosporidium</taxon>
    </lineage>
</organism>
<evidence type="ECO:0000256" key="1">
    <source>
        <dbReference type="SAM" id="MobiDB-lite"/>
    </source>
</evidence>
<dbReference type="InterPro" id="IPR029063">
    <property type="entry name" value="SAM-dependent_MTases_sf"/>
</dbReference>
<evidence type="ECO:0000313" key="2">
    <source>
        <dbReference type="EMBL" id="KAJ1615237.1"/>
    </source>
</evidence>
<keyword evidence="3" id="KW-1185">Reference proteome</keyword>
<sequence length="449" mass="51120">MTGKGVQLRERENNPTNDVNTGNKNIGVDCKQAPNSCCKKSKCVCTSFLWRGVNADLGTSDQGMYGETREKGLRRIFSKMVKYGMDNYSVLLDIGSGRGVPNIVASFQNNLFSSIGIELDENAFYLSQSNHLHILESIGKNSYCEDHNILSSERMKTNRKINLGFLKGDATELQTFEPVTHIYSFDAAMPVWIIKRFVDLFNMSKTTYCYVSYRKDLVETLGLNADRIHGISTQMAGSGEGRMCWLYLKEDWKEIKSHAKFYIHNKYKNSMNSELFDVKTPNSIDDIIRFSICNTKTQKSLIHDSLNFWFNNRKSRREYLAERKVMNQRYKELKQSYLDGKSSKENANQLTLEDVGIKVESIPCSKTSKGKNTRKQKVDPMPARTNNNLADKKSCSVNNCRQNPKSLIDTHIHPTIKIVDPSNLVQGKCKVKRKAVNSEKQASIKDTSK</sequence>
<name>A0ABQ8PDE9_9CRYT</name>
<dbReference type="Proteomes" id="UP001071777">
    <property type="component" value="Unassembled WGS sequence"/>
</dbReference>